<dbReference type="Proteomes" id="UP001173465">
    <property type="component" value="Unassembled WGS sequence"/>
</dbReference>
<comment type="caution">
    <text evidence="1">The sequence shown here is derived from an EMBL/GenBank/DDBJ whole genome shotgun (WGS) entry which is preliminary data.</text>
</comment>
<name>A0AAW7DW84_9GAMM</name>
<dbReference type="RefSeq" id="WP_286593954.1">
    <property type="nucleotide sequence ID" value="NZ_JACANB010000004.1"/>
</dbReference>
<protein>
    <recommendedName>
        <fullName evidence="3">Immunity protein 50 of polymorphic toxin system</fullName>
    </recommendedName>
</protein>
<evidence type="ECO:0008006" key="3">
    <source>
        <dbReference type="Google" id="ProtNLM"/>
    </source>
</evidence>
<organism evidence="1 2">
    <name type="scientific">Thiopseudomonas alkaliphila</name>
    <dbReference type="NCBI Taxonomy" id="1697053"/>
    <lineage>
        <taxon>Bacteria</taxon>
        <taxon>Pseudomonadati</taxon>
        <taxon>Pseudomonadota</taxon>
        <taxon>Gammaproteobacteria</taxon>
        <taxon>Pseudomonadales</taxon>
        <taxon>Pseudomonadaceae</taxon>
        <taxon>Thiopseudomonas</taxon>
    </lineage>
</organism>
<proteinExistence type="predicted"/>
<reference evidence="1" key="2">
    <citation type="journal article" date="2022" name="Sci. Total Environ.">
        <title>Prevalence, transmission, and molecular epidemiology of tet(X)-positive bacteria among humans, animals, and environmental niches in China: An epidemiological, and genomic-based study.</title>
        <authorList>
            <person name="Dong N."/>
            <person name="Zeng Y."/>
            <person name="Cai C."/>
            <person name="Sun C."/>
            <person name="Lu J."/>
            <person name="Liu C."/>
            <person name="Zhou H."/>
            <person name="Sun Q."/>
            <person name="Shu L."/>
            <person name="Wang H."/>
            <person name="Wang Y."/>
            <person name="Wang S."/>
            <person name="Wu C."/>
            <person name="Chan E.W."/>
            <person name="Chen G."/>
            <person name="Shen Z."/>
            <person name="Chen S."/>
            <person name="Zhang R."/>
        </authorList>
    </citation>
    <scope>NUCLEOTIDE SEQUENCE</scope>
    <source>
        <strain evidence="1">DF46-2-2</strain>
    </source>
</reference>
<accession>A0AAW7DW84</accession>
<sequence length="155" mass="18009">MKEFDPVRHIVGSSAILEDDGTWPSFYESEVYSFKFWRGDLRPEDNVYIAPVIETSFELATHEFPYVVDLKFHDCDSIEMSYFNHQNVIEELTFSFEDRGFYADGVTPLPPYICVKIGTPNHTVALTFKCFKVEVIGRREIQGRHMPNPSFKRDA</sequence>
<reference evidence="1" key="1">
    <citation type="submission" date="2020-06" db="EMBL/GenBank/DDBJ databases">
        <authorList>
            <person name="Dong N."/>
        </authorList>
    </citation>
    <scope>NUCLEOTIDE SEQUENCE</scope>
    <source>
        <strain evidence="1">DF46-2-2</strain>
    </source>
</reference>
<gene>
    <name evidence="1" type="ORF">HX099_08380</name>
</gene>
<evidence type="ECO:0000313" key="2">
    <source>
        <dbReference type="Proteomes" id="UP001173465"/>
    </source>
</evidence>
<dbReference type="AlphaFoldDB" id="A0AAW7DW84"/>
<evidence type="ECO:0000313" key="1">
    <source>
        <dbReference type="EMBL" id="MDM1696672.1"/>
    </source>
</evidence>
<dbReference type="EMBL" id="JACANB010000004">
    <property type="protein sequence ID" value="MDM1696672.1"/>
    <property type="molecule type" value="Genomic_DNA"/>
</dbReference>